<evidence type="ECO:0000313" key="7">
    <source>
        <dbReference type="EMBL" id="DAZ94655.1"/>
    </source>
</evidence>
<dbReference type="GO" id="GO:0034411">
    <property type="term" value="P:cell wall (1-&gt;3)-beta-D-glucan biosynthetic process"/>
    <property type="evidence" value="ECO:0007669"/>
    <property type="project" value="TreeGrafter"/>
</dbReference>
<dbReference type="GO" id="GO:0005886">
    <property type="term" value="C:plasma membrane"/>
    <property type="evidence" value="ECO:0007669"/>
    <property type="project" value="TreeGrafter"/>
</dbReference>
<reference evidence="7" key="2">
    <citation type="journal article" date="2023" name="Microbiol Resour">
        <title>Decontamination and Annotation of the Draft Genome Sequence of the Oomycete Lagenidium giganteum ARSEF 373.</title>
        <authorList>
            <person name="Morgan W.R."/>
            <person name="Tartar A."/>
        </authorList>
    </citation>
    <scope>NUCLEOTIDE SEQUENCE</scope>
    <source>
        <strain evidence="7">ARSEF 373</strain>
    </source>
</reference>
<dbReference type="GO" id="GO:0042124">
    <property type="term" value="F:1,3-beta-glucanosyltransferase activity"/>
    <property type="evidence" value="ECO:0007669"/>
    <property type="project" value="TreeGrafter"/>
</dbReference>
<organism evidence="7 8">
    <name type="scientific">Lagenidium giganteum</name>
    <dbReference type="NCBI Taxonomy" id="4803"/>
    <lineage>
        <taxon>Eukaryota</taxon>
        <taxon>Sar</taxon>
        <taxon>Stramenopiles</taxon>
        <taxon>Oomycota</taxon>
        <taxon>Peronosporomycetes</taxon>
        <taxon>Pythiales</taxon>
        <taxon>Pythiaceae</taxon>
    </lineage>
</organism>
<evidence type="ECO:0000256" key="5">
    <source>
        <dbReference type="SAM" id="MobiDB-lite"/>
    </source>
</evidence>
<protein>
    <recommendedName>
        <fullName evidence="9">Glycoside hydrolase</fullName>
    </recommendedName>
</protein>
<sequence>MKVSTFITGALLGLATQFGTVHADLSPITIKGYKMFDAKTGQYFMVKGVDYYPRPNAGELDVNNYDFFSDDHEDIWSQDLPYFKQLGANAVRLYAVNPTISHDKFMCALRAQGMYALIDMGASCEGCYISTDTAPKCYSGSMKTRGEMIIGAFAKYDNVLAFSAGNEINNDHNIENFENAPCQKRFIRDLRKYINQCGLRHIPVGVVMSDRNRMENAQYYNCRTDPKDEFENVEWYGINVYLYCDATQTTIGGGFQKLLNDFQSINPAAPVLVTEYGCLNEGFPKVGKYEAQRTWTQTGWLYSQQFRDVFNGGFVFEYSTERANSKSKSDYPFTSFGEQNYGLGYYSPATCDHSKTKCTYNKMPNFDNLADKYNHTNASDETTMTKFEPASNRTQPTTCPAQIKALSKFDWGNTTNTKSLACPTKTDQFVCPGQSSSGKWTTSTKGSSPGSDAGTGSKTTGSKTSGSGVRGANATTPTPTPTSTPKSTATLATLSWTLTMVVLTAAAHSLL</sequence>
<dbReference type="SUPFAM" id="SSF51445">
    <property type="entry name" value="(Trans)glycosidases"/>
    <property type="match status" value="1"/>
</dbReference>
<evidence type="ECO:0000256" key="3">
    <source>
        <dbReference type="ARBA" id="ARBA00023157"/>
    </source>
</evidence>
<feature type="chain" id="PRO_5043741216" description="Glycoside hydrolase" evidence="6">
    <location>
        <begin position="24"/>
        <end position="511"/>
    </location>
</feature>
<keyword evidence="2 6" id="KW-0732">Signal</keyword>
<feature type="compositionally biased region" description="Low complexity" evidence="5">
    <location>
        <begin position="474"/>
        <end position="487"/>
    </location>
</feature>
<dbReference type="InterPro" id="IPR004886">
    <property type="entry name" value="Glucanosyltransferase"/>
</dbReference>
<comment type="caution">
    <text evidence="7">The sequence shown here is derived from an EMBL/GenBank/DDBJ whole genome shotgun (WGS) entry which is preliminary data.</text>
</comment>
<evidence type="ECO:0000256" key="1">
    <source>
        <dbReference type="ARBA" id="ARBA00007528"/>
    </source>
</evidence>
<name>A0AAV2YI57_9STRA</name>
<evidence type="ECO:0000313" key="8">
    <source>
        <dbReference type="Proteomes" id="UP001146120"/>
    </source>
</evidence>
<dbReference type="AlphaFoldDB" id="A0AAV2YI57"/>
<comment type="similarity">
    <text evidence="1">Belongs to the glycosyl hydrolase 72 family.</text>
</comment>
<feature type="region of interest" description="Disordered" evidence="5">
    <location>
        <begin position="431"/>
        <end position="487"/>
    </location>
</feature>
<proteinExistence type="inferred from homology"/>
<evidence type="ECO:0000256" key="6">
    <source>
        <dbReference type="SAM" id="SignalP"/>
    </source>
</evidence>
<dbReference type="Proteomes" id="UP001146120">
    <property type="component" value="Unassembled WGS sequence"/>
</dbReference>
<keyword evidence="4" id="KW-0325">Glycoprotein</keyword>
<dbReference type="Gene3D" id="3.20.20.80">
    <property type="entry name" value="Glycosidases"/>
    <property type="match status" value="1"/>
</dbReference>
<gene>
    <name evidence="7" type="ORF">N0F65_000935</name>
</gene>
<dbReference type="PANTHER" id="PTHR31468:SF2">
    <property type="entry name" value="1,3-BETA-GLUCANOSYLTRANSFERASE GAS1"/>
    <property type="match status" value="1"/>
</dbReference>
<evidence type="ECO:0000256" key="2">
    <source>
        <dbReference type="ARBA" id="ARBA00022729"/>
    </source>
</evidence>
<dbReference type="InterPro" id="IPR017853">
    <property type="entry name" value="GH"/>
</dbReference>
<evidence type="ECO:0008006" key="9">
    <source>
        <dbReference type="Google" id="ProtNLM"/>
    </source>
</evidence>
<dbReference type="Pfam" id="PF03198">
    <property type="entry name" value="Glyco_hydro_72"/>
    <property type="match status" value="1"/>
</dbReference>
<dbReference type="EMBL" id="DAKRPA010000239">
    <property type="protein sequence ID" value="DAZ94655.1"/>
    <property type="molecule type" value="Genomic_DNA"/>
</dbReference>
<keyword evidence="3" id="KW-1015">Disulfide bond</keyword>
<evidence type="ECO:0000256" key="4">
    <source>
        <dbReference type="ARBA" id="ARBA00023180"/>
    </source>
</evidence>
<keyword evidence="8" id="KW-1185">Reference proteome</keyword>
<accession>A0AAV2YI57</accession>
<dbReference type="PANTHER" id="PTHR31468">
    <property type="entry name" value="1,3-BETA-GLUCANOSYLTRANSFERASE GAS1"/>
    <property type="match status" value="1"/>
</dbReference>
<feature type="compositionally biased region" description="Low complexity" evidence="5">
    <location>
        <begin position="435"/>
        <end position="467"/>
    </location>
</feature>
<reference evidence="7" key="1">
    <citation type="submission" date="2022-11" db="EMBL/GenBank/DDBJ databases">
        <authorList>
            <person name="Morgan W.R."/>
            <person name="Tartar A."/>
        </authorList>
    </citation>
    <scope>NUCLEOTIDE SEQUENCE</scope>
    <source>
        <strain evidence="7">ARSEF 373</strain>
    </source>
</reference>
<feature type="signal peptide" evidence="6">
    <location>
        <begin position="1"/>
        <end position="23"/>
    </location>
</feature>